<feature type="domain" description="HhH-GPD" evidence="15">
    <location>
        <begin position="45"/>
        <end position="196"/>
    </location>
</feature>
<comment type="cofactor">
    <cofactor evidence="2">
        <name>[4Fe-4S] cluster</name>
        <dbReference type="ChEBI" id="CHEBI:49883"/>
    </cofactor>
</comment>
<dbReference type="InterPro" id="IPR005760">
    <property type="entry name" value="A/G_AdeGlyc_MutY"/>
</dbReference>
<evidence type="ECO:0000256" key="2">
    <source>
        <dbReference type="ARBA" id="ARBA00001966"/>
    </source>
</evidence>
<dbReference type="InterPro" id="IPR000445">
    <property type="entry name" value="HhH_motif"/>
</dbReference>
<dbReference type="Gene3D" id="1.10.1670.10">
    <property type="entry name" value="Helix-hairpin-Helix base-excision DNA repair enzymes (C-terminal)"/>
    <property type="match status" value="1"/>
</dbReference>
<dbReference type="PANTHER" id="PTHR42944">
    <property type="entry name" value="ADENINE DNA GLYCOSYLASE"/>
    <property type="match status" value="1"/>
</dbReference>
<evidence type="ECO:0000256" key="14">
    <source>
        <dbReference type="ARBA" id="ARBA00023295"/>
    </source>
</evidence>
<evidence type="ECO:0000256" key="1">
    <source>
        <dbReference type="ARBA" id="ARBA00000843"/>
    </source>
</evidence>
<reference evidence="19" key="3">
    <citation type="submission" date="2020-07" db="EMBL/GenBank/DDBJ databases">
        <title>Flavobacterium sp. xlx-214.</title>
        <authorList>
            <person name="Yang C."/>
        </authorList>
    </citation>
    <scope>NUCLEOTIDE SEQUENCE [LARGE SCALE GENOMIC DNA]</scope>
    <source>
        <strain evidence="19">CX-624</strain>
    </source>
</reference>
<dbReference type="CDD" id="cd00056">
    <property type="entry name" value="ENDO3c"/>
    <property type="match status" value="1"/>
</dbReference>
<dbReference type="NCBIfam" id="TIGR01084">
    <property type="entry name" value="mutY"/>
    <property type="match status" value="1"/>
</dbReference>
<dbReference type="GO" id="GO:0046872">
    <property type="term" value="F:metal ion binding"/>
    <property type="evidence" value="ECO:0007669"/>
    <property type="project" value="UniProtKB-KW"/>
</dbReference>
<keyword evidence="13" id="KW-0234">DNA repair</keyword>
<reference evidence="18" key="2">
    <citation type="submission" date="2020-07" db="EMBL/GenBank/DDBJ databases">
        <title>Chryseobacterium sp.cx-624.</title>
        <authorList>
            <person name="Yang C."/>
        </authorList>
    </citation>
    <scope>NUCLEOTIDE SEQUENCE [LARGE SCALE GENOMIC DNA]</scope>
    <source>
        <strain evidence="18">cx-624</strain>
    </source>
</reference>
<dbReference type="Gene3D" id="1.10.340.30">
    <property type="entry name" value="Hypothetical protein, domain 2"/>
    <property type="match status" value="1"/>
</dbReference>
<comment type="function">
    <text evidence="3">Adenine glycosylase active on G-A mispairs. MutY also corrects error-prone DNA synthesis past GO lesions which are due to the oxidatively damaged form of guanine: 7,8-dihydro-8-oxoguanine (8-oxo-dGTP).</text>
</comment>
<accession>A0A7D7LQQ2</accession>
<evidence type="ECO:0000256" key="6">
    <source>
        <dbReference type="ARBA" id="ARBA00022023"/>
    </source>
</evidence>
<dbReference type="SUPFAM" id="SSF48150">
    <property type="entry name" value="DNA-glycosylase"/>
    <property type="match status" value="1"/>
</dbReference>
<dbReference type="GO" id="GO:0006284">
    <property type="term" value="P:base-excision repair"/>
    <property type="evidence" value="ECO:0007669"/>
    <property type="project" value="InterPro"/>
</dbReference>
<evidence type="ECO:0000256" key="5">
    <source>
        <dbReference type="ARBA" id="ARBA00012045"/>
    </source>
</evidence>
<sequence length="346" mass="39666">MKNYKQNADFLYLGKALLAWYGIYGRDLPFRKTKDPYKIWICEIIFQQTRIQQGLDHYNKFIERFPDVASLAAAETDEVLLYWKGLGYYSRALNLQKAAVQIMTEFGGVFPDNYNDILSLRGVGPYTAAAVSSICFGMHIPAVDGNFYRVLSRVFADDTDISHSSSFAYFSELALRLMPPGEAGTFNEAVMDLGSEICRPRNPLCDQCPLQKDCRAFQLGRTAEFPVKTKKTAVKELKLTYYFVRFGNEILIRRRAEDHIWKKLYEFPDEVPVNLLPVVMETNTVYHKLSHRNLSIDFVDVFPEKRTEFEALAQAGSYQIVTLEQSLLHSFPKPLENYIAAQVARP</sequence>
<dbReference type="SMART" id="SM00478">
    <property type="entry name" value="ENDO3c"/>
    <property type="match status" value="1"/>
</dbReference>
<evidence type="ECO:0000256" key="13">
    <source>
        <dbReference type="ARBA" id="ARBA00023204"/>
    </source>
</evidence>
<dbReference type="EC" id="3.2.2.31" evidence="5"/>
<evidence type="ECO:0000313" key="19">
    <source>
        <dbReference type="Proteomes" id="UP000539710"/>
    </source>
</evidence>
<dbReference type="RefSeq" id="WP_181887505.1">
    <property type="nucleotide sequence ID" value="NZ_CP059472.1"/>
</dbReference>
<dbReference type="GO" id="GO:0032357">
    <property type="term" value="F:oxidized purine DNA binding"/>
    <property type="evidence" value="ECO:0007669"/>
    <property type="project" value="TreeGrafter"/>
</dbReference>
<dbReference type="InterPro" id="IPR029119">
    <property type="entry name" value="MutY_C"/>
</dbReference>
<evidence type="ECO:0000256" key="12">
    <source>
        <dbReference type="ARBA" id="ARBA00023014"/>
    </source>
</evidence>
<dbReference type="SMART" id="SM00525">
    <property type="entry name" value="FES"/>
    <property type="match status" value="1"/>
</dbReference>
<evidence type="ECO:0000256" key="8">
    <source>
        <dbReference type="ARBA" id="ARBA00022723"/>
    </source>
</evidence>
<dbReference type="InterPro" id="IPR044298">
    <property type="entry name" value="MIG/MutY"/>
</dbReference>
<dbReference type="GO" id="GO:0051539">
    <property type="term" value="F:4 iron, 4 sulfur cluster binding"/>
    <property type="evidence" value="ECO:0007669"/>
    <property type="project" value="UniProtKB-KW"/>
</dbReference>
<dbReference type="Proteomes" id="UP000539710">
    <property type="component" value="Unassembled WGS sequence"/>
</dbReference>
<dbReference type="InterPro" id="IPR023170">
    <property type="entry name" value="HhH_base_excis_C"/>
</dbReference>
<dbReference type="GO" id="GO:0035485">
    <property type="term" value="F:adenine/guanine mispair binding"/>
    <property type="evidence" value="ECO:0007669"/>
    <property type="project" value="TreeGrafter"/>
</dbReference>
<evidence type="ECO:0000313" key="18">
    <source>
        <dbReference type="Proteomes" id="UP000515349"/>
    </source>
</evidence>
<dbReference type="GO" id="GO:0000701">
    <property type="term" value="F:purine-specific mismatch base pair DNA N-glycosylase activity"/>
    <property type="evidence" value="ECO:0007669"/>
    <property type="project" value="UniProtKB-EC"/>
</dbReference>
<dbReference type="Pfam" id="PF10576">
    <property type="entry name" value="EndIII_4Fe-2S"/>
    <property type="match status" value="1"/>
</dbReference>
<dbReference type="InterPro" id="IPR003265">
    <property type="entry name" value="HhH-GPD_domain"/>
</dbReference>
<dbReference type="InterPro" id="IPR003651">
    <property type="entry name" value="Endonuclease3_FeS-loop_motif"/>
</dbReference>
<evidence type="ECO:0000256" key="4">
    <source>
        <dbReference type="ARBA" id="ARBA00008343"/>
    </source>
</evidence>
<dbReference type="GO" id="GO:0006298">
    <property type="term" value="P:mismatch repair"/>
    <property type="evidence" value="ECO:0007669"/>
    <property type="project" value="TreeGrafter"/>
</dbReference>
<proteinExistence type="inferred from homology"/>
<comment type="similarity">
    <text evidence="4">Belongs to the Nth/MutY family.</text>
</comment>
<dbReference type="EMBL" id="JACEUX010000003">
    <property type="protein sequence ID" value="MBA5247402.1"/>
    <property type="molecule type" value="Genomic_DNA"/>
</dbReference>
<keyword evidence="19" id="KW-1185">Reference proteome</keyword>
<dbReference type="Pfam" id="PF14815">
    <property type="entry name" value="NUDIX_4"/>
    <property type="match status" value="1"/>
</dbReference>
<comment type="catalytic activity">
    <reaction evidence="1">
        <text>Hydrolyzes free adenine bases from 7,8-dihydro-8-oxoguanine:adenine mismatched double-stranded DNA, leaving an apurinic site.</text>
        <dbReference type="EC" id="3.2.2.31"/>
    </reaction>
</comment>
<keyword evidence="9" id="KW-0227">DNA damage</keyword>
<dbReference type="EMBL" id="CP059472">
    <property type="protein sequence ID" value="QMS99160.1"/>
    <property type="molecule type" value="Genomic_DNA"/>
</dbReference>
<keyword evidence="11" id="KW-0408">Iron</keyword>
<dbReference type="InterPro" id="IPR011257">
    <property type="entry name" value="DNA_glycosylase"/>
</dbReference>
<evidence type="ECO:0000256" key="7">
    <source>
        <dbReference type="ARBA" id="ARBA00022485"/>
    </source>
</evidence>
<reference evidence="17" key="1">
    <citation type="submission" date="2020-07" db="EMBL/GenBank/DDBJ databases">
        <title>Chryseobacterium sp. CX-624.</title>
        <authorList>
            <person name="Yang C."/>
        </authorList>
    </citation>
    <scope>NUCLEOTIDE SEQUENCE</scope>
    <source>
        <strain evidence="17">CX-624</strain>
    </source>
</reference>
<protein>
    <recommendedName>
        <fullName evidence="6">Adenine DNA glycosylase</fullName>
        <ecNumber evidence="5">3.2.2.31</ecNumber>
    </recommendedName>
</protein>
<keyword evidence="12" id="KW-0411">Iron-sulfur</keyword>
<evidence type="ECO:0000313" key="17">
    <source>
        <dbReference type="EMBL" id="QMS99160.1"/>
    </source>
</evidence>
<reference evidence="16" key="4">
    <citation type="submission" date="2020-07" db="EMBL/GenBank/DDBJ databases">
        <authorList>
            <person name="Yang C."/>
        </authorList>
    </citation>
    <scope>NUCLEOTIDE SEQUENCE</scope>
    <source>
        <strain evidence="16">Cx-624</strain>
    </source>
</reference>
<dbReference type="KEGG" id="cbau:H1R16_03905"/>
<name>A0A7D7LQQ2_9FLAO</name>
<evidence type="ECO:0000256" key="11">
    <source>
        <dbReference type="ARBA" id="ARBA00023004"/>
    </source>
</evidence>
<dbReference type="InterPro" id="IPR015797">
    <property type="entry name" value="NUDIX_hydrolase-like_dom_sf"/>
</dbReference>
<dbReference type="Pfam" id="PF00633">
    <property type="entry name" value="HHH"/>
    <property type="match status" value="1"/>
</dbReference>
<evidence type="ECO:0000259" key="15">
    <source>
        <dbReference type="SMART" id="SM00478"/>
    </source>
</evidence>
<dbReference type="PROSITE" id="PS00764">
    <property type="entry name" value="ENDONUCLEASE_III_1"/>
    <property type="match status" value="1"/>
</dbReference>
<evidence type="ECO:0000256" key="9">
    <source>
        <dbReference type="ARBA" id="ARBA00022763"/>
    </source>
</evidence>
<keyword evidence="10" id="KW-0378">Hydrolase</keyword>
<gene>
    <name evidence="17" type="primary">mutY</name>
    <name evidence="17" type="ORF">H1R16_03905</name>
    <name evidence="16" type="ORF">H2507_09495</name>
</gene>
<evidence type="ECO:0000256" key="3">
    <source>
        <dbReference type="ARBA" id="ARBA00002933"/>
    </source>
</evidence>
<dbReference type="Proteomes" id="UP000515349">
    <property type="component" value="Chromosome"/>
</dbReference>
<dbReference type="PANTHER" id="PTHR42944:SF1">
    <property type="entry name" value="ADENINE DNA GLYCOSYLASE"/>
    <property type="match status" value="1"/>
</dbReference>
<dbReference type="Pfam" id="PF00730">
    <property type="entry name" value="HhH-GPD"/>
    <property type="match status" value="1"/>
</dbReference>
<evidence type="ECO:0000256" key="10">
    <source>
        <dbReference type="ARBA" id="ARBA00022801"/>
    </source>
</evidence>
<dbReference type="InterPro" id="IPR004035">
    <property type="entry name" value="Endouclease-III_FeS-bd_BS"/>
</dbReference>
<keyword evidence="14" id="KW-0326">Glycosidase</keyword>
<dbReference type="AlphaFoldDB" id="A0A7D7LQQ2"/>
<organism evidence="17 18">
    <name type="scientific">Marnyiella aurantia</name>
    <dbReference type="NCBI Taxonomy" id="2758037"/>
    <lineage>
        <taxon>Bacteria</taxon>
        <taxon>Pseudomonadati</taxon>
        <taxon>Bacteroidota</taxon>
        <taxon>Flavobacteriia</taxon>
        <taxon>Flavobacteriales</taxon>
        <taxon>Weeksellaceae</taxon>
        <taxon>Marnyiella</taxon>
    </lineage>
</organism>
<dbReference type="GO" id="GO:0034039">
    <property type="term" value="F:8-oxo-7,8-dihydroguanine DNA N-glycosylase activity"/>
    <property type="evidence" value="ECO:0007669"/>
    <property type="project" value="TreeGrafter"/>
</dbReference>
<keyword evidence="8" id="KW-0479">Metal-binding</keyword>
<dbReference type="SUPFAM" id="SSF55811">
    <property type="entry name" value="Nudix"/>
    <property type="match status" value="1"/>
</dbReference>
<keyword evidence="7" id="KW-0004">4Fe-4S</keyword>
<evidence type="ECO:0000313" key="16">
    <source>
        <dbReference type="EMBL" id="MBA5247402.1"/>
    </source>
</evidence>